<evidence type="ECO:0000256" key="2">
    <source>
        <dbReference type="ARBA" id="ARBA00022692"/>
    </source>
</evidence>
<comment type="subcellular location">
    <subcellularLocation>
        <location evidence="1">Membrane</location>
        <topology evidence="1">Multi-pass membrane protein</topology>
    </subcellularLocation>
</comment>
<dbReference type="GO" id="GO:0016020">
    <property type="term" value="C:membrane"/>
    <property type="evidence" value="ECO:0007669"/>
    <property type="project" value="UniProtKB-SubCell"/>
</dbReference>
<dbReference type="CDD" id="cd00637">
    <property type="entry name" value="7tm_classA_rhodopsin-like"/>
    <property type="match status" value="1"/>
</dbReference>
<comment type="caution">
    <text evidence="10">The sequence shown here is derived from an EMBL/GenBank/DDBJ whole genome shotgun (WGS) entry which is preliminary data.</text>
</comment>
<dbReference type="InterPro" id="IPR017452">
    <property type="entry name" value="GPCR_Rhodpsn_7TM"/>
</dbReference>
<dbReference type="Proteomes" id="UP001497497">
    <property type="component" value="Unassembled WGS sequence"/>
</dbReference>
<sequence length="99" mass="11122">MIPVLTFLSLLLVTGVIGNSLALWIYWRRFPQTPLKMFIKVMACYGLLTVTVSIPGEIYESLHKWDFDHPVVCKIQQFFSAVATIGSGLVVVAVAMTRY</sequence>
<proteinExistence type="predicted"/>
<keyword evidence="11" id="KW-1185">Reference proteome</keyword>
<evidence type="ECO:0000256" key="1">
    <source>
        <dbReference type="ARBA" id="ARBA00004141"/>
    </source>
</evidence>
<evidence type="ECO:0000313" key="10">
    <source>
        <dbReference type="EMBL" id="CAL1543741.1"/>
    </source>
</evidence>
<feature type="transmembrane region" description="Helical" evidence="8">
    <location>
        <begin position="6"/>
        <end position="26"/>
    </location>
</feature>
<evidence type="ECO:0000313" key="11">
    <source>
        <dbReference type="Proteomes" id="UP001497497"/>
    </source>
</evidence>
<keyword evidence="3 8" id="KW-1133">Transmembrane helix</keyword>
<evidence type="ECO:0000256" key="4">
    <source>
        <dbReference type="ARBA" id="ARBA00023040"/>
    </source>
</evidence>
<feature type="transmembrane region" description="Helical" evidence="8">
    <location>
        <begin position="78"/>
        <end position="97"/>
    </location>
</feature>
<gene>
    <name evidence="10" type="ORF">GSLYS_00017254001</name>
</gene>
<dbReference type="PANTHER" id="PTHR24243">
    <property type="entry name" value="G-PROTEIN COUPLED RECEPTOR"/>
    <property type="match status" value="1"/>
</dbReference>
<dbReference type="PROSITE" id="PS50262">
    <property type="entry name" value="G_PROTEIN_RECEP_F1_2"/>
    <property type="match status" value="1"/>
</dbReference>
<keyword evidence="2 8" id="KW-0812">Transmembrane</keyword>
<dbReference type="EMBL" id="CAXITT010000573">
    <property type="protein sequence ID" value="CAL1543741.1"/>
    <property type="molecule type" value="Genomic_DNA"/>
</dbReference>
<evidence type="ECO:0000256" key="6">
    <source>
        <dbReference type="ARBA" id="ARBA00023170"/>
    </source>
</evidence>
<evidence type="ECO:0000259" key="9">
    <source>
        <dbReference type="PROSITE" id="PS50262"/>
    </source>
</evidence>
<evidence type="ECO:0000256" key="3">
    <source>
        <dbReference type="ARBA" id="ARBA00022989"/>
    </source>
</evidence>
<dbReference type="AlphaFoldDB" id="A0AAV2IE14"/>
<dbReference type="GO" id="GO:0004930">
    <property type="term" value="F:G protein-coupled receptor activity"/>
    <property type="evidence" value="ECO:0007669"/>
    <property type="project" value="UniProtKB-KW"/>
</dbReference>
<evidence type="ECO:0000256" key="7">
    <source>
        <dbReference type="ARBA" id="ARBA00023224"/>
    </source>
</evidence>
<keyword evidence="4" id="KW-0297">G-protein coupled receptor</keyword>
<feature type="non-terminal residue" evidence="10">
    <location>
        <position position="99"/>
    </location>
</feature>
<dbReference type="SUPFAM" id="SSF81321">
    <property type="entry name" value="Family A G protein-coupled receptor-like"/>
    <property type="match status" value="1"/>
</dbReference>
<protein>
    <recommendedName>
        <fullName evidence="9">G-protein coupled receptors family 1 profile domain-containing protein</fullName>
    </recommendedName>
</protein>
<dbReference type="Pfam" id="PF00001">
    <property type="entry name" value="7tm_1"/>
    <property type="match status" value="1"/>
</dbReference>
<keyword evidence="5 8" id="KW-0472">Membrane</keyword>
<feature type="transmembrane region" description="Helical" evidence="8">
    <location>
        <begin position="38"/>
        <end position="58"/>
    </location>
</feature>
<keyword evidence="7" id="KW-0807">Transducer</keyword>
<keyword evidence="6" id="KW-0675">Receptor</keyword>
<reference evidence="10 11" key="1">
    <citation type="submission" date="2024-04" db="EMBL/GenBank/DDBJ databases">
        <authorList>
            <consortium name="Genoscope - CEA"/>
            <person name="William W."/>
        </authorList>
    </citation>
    <scope>NUCLEOTIDE SEQUENCE [LARGE SCALE GENOMIC DNA]</scope>
</reference>
<organism evidence="10 11">
    <name type="scientific">Lymnaea stagnalis</name>
    <name type="common">Great pond snail</name>
    <name type="synonym">Helix stagnalis</name>
    <dbReference type="NCBI Taxonomy" id="6523"/>
    <lineage>
        <taxon>Eukaryota</taxon>
        <taxon>Metazoa</taxon>
        <taxon>Spiralia</taxon>
        <taxon>Lophotrochozoa</taxon>
        <taxon>Mollusca</taxon>
        <taxon>Gastropoda</taxon>
        <taxon>Heterobranchia</taxon>
        <taxon>Euthyneura</taxon>
        <taxon>Panpulmonata</taxon>
        <taxon>Hygrophila</taxon>
        <taxon>Lymnaeoidea</taxon>
        <taxon>Lymnaeidae</taxon>
        <taxon>Lymnaea</taxon>
    </lineage>
</organism>
<name>A0AAV2IE14_LYMST</name>
<feature type="domain" description="G-protein coupled receptors family 1 profile" evidence="9">
    <location>
        <begin position="18"/>
        <end position="99"/>
    </location>
</feature>
<dbReference type="PANTHER" id="PTHR24243:SF208">
    <property type="entry name" value="PYROKININ-1 RECEPTOR"/>
    <property type="match status" value="1"/>
</dbReference>
<dbReference type="InterPro" id="IPR000276">
    <property type="entry name" value="GPCR_Rhodpsn"/>
</dbReference>
<evidence type="ECO:0000256" key="8">
    <source>
        <dbReference type="SAM" id="Phobius"/>
    </source>
</evidence>
<evidence type="ECO:0000256" key="5">
    <source>
        <dbReference type="ARBA" id="ARBA00023136"/>
    </source>
</evidence>
<dbReference type="Gene3D" id="1.20.1070.10">
    <property type="entry name" value="Rhodopsin 7-helix transmembrane proteins"/>
    <property type="match status" value="1"/>
</dbReference>
<accession>A0AAV2IE14</accession>